<organism evidence="3 4">
    <name type="scientific">Candidatus Gallacutalibacter pullicola</name>
    <dbReference type="NCBI Taxonomy" id="2840830"/>
    <lineage>
        <taxon>Bacteria</taxon>
        <taxon>Bacillati</taxon>
        <taxon>Bacillota</taxon>
        <taxon>Clostridia</taxon>
        <taxon>Eubacteriales</taxon>
        <taxon>Candidatus Gallacutalibacter</taxon>
    </lineage>
</organism>
<feature type="region of interest" description="Disordered" evidence="1">
    <location>
        <begin position="1"/>
        <end position="27"/>
    </location>
</feature>
<feature type="transmembrane region" description="Helical" evidence="2">
    <location>
        <begin position="547"/>
        <end position="567"/>
    </location>
</feature>
<dbReference type="Proteomes" id="UP000886785">
    <property type="component" value="Unassembled WGS sequence"/>
</dbReference>
<reference evidence="3" key="2">
    <citation type="journal article" date="2021" name="PeerJ">
        <title>Extensive microbial diversity within the chicken gut microbiome revealed by metagenomics and culture.</title>
        <authorList>
            <person name="Gilroy R."/>
            <person name="Ravi A."/>
            <person name="Getino M."/>
            <person name="Pursley I."/>
            <person name="Horton D.L."/>
            <person name="Alikhan N.F."/>
            <person name="Baker D."/>
            <person name="Gharbi K."/>
            <person name="Hall N."/>
            <person name="Watson M."/>
            <person name="Adriaenssens E.M."/>
            <person name="Foster-Nyarko E."/>
            <person name="Jarju S."/>
            <person name="Secka A."/>
            <person name="Antonio M."/>
            <person name="Oren A."/>
            <person name="Chaudhuri R.R."/>
            <person name="La Ragione R."/>
            <person name="Hildebrand F."/>
            <person name="Pallen M.J."/>
        </authorList>
    </citation>
    <scope>NUCLEOTIDE SEQUENCE</scope>
    <source>
        <strain evidence="3">ChiSjej1B19-7085</strain>
    </source>
</reference>
<keyword evidence="2" id="KW-0812">Transmembrane</keyword>
<dbReference type="AlphaFoldDB" id="A0A9D1DR67"/>
<evidence type="ECO:0000256" key="2">
    <source>
        <dbReference type="SAM" id="Phobius"/>
    </source>
</evidence>
<sequence>MYVTKTIPECVKKESTSSNDDDEDEPIDPIGTVFVVPQDAEMPQIQAGTTAQVNIPIKCSLMFGGVGSTQISVGALPEGLSFASPGATYQMIFNNNEPQMLALNLTAEKNLKDGVYGIPLKISYKYDNSVNVSVKTDEVTAYIRVLEADGSQEGNGKLLIDSYKLDRPQIKEGESFQLSVTIVNRDDSAYNNVTVSLEGLSTQSLTTDGMLNMQTIPTIKEGESQTVTFKLRANDSMETGSYEIGVNVAADGSESTSEGTSSAQSISAKIFVPIQGTKASEDDKSNASKPQIIIESYDYGGMSVVGGQEFTLKMTFRNTSRETAIENMKMTVGNPASESDTDVAAFTPAKSSNTFFIERIGPGETFSREIALYPKADASPKSYGVRISYKYEAVLNNARQELSDEETISIPLTQPDRFEVSDVVLSGPVYMGDSASLSISYVNMGKSSVYNLSVKLEGENFTSGDMDTYIGNVESGNSDSFDTTLNPEAPGTITGKAIFTYEGPDGNAKSVEKEFSCEVMEMPTYDDPGTDMPVEPLPEESGGLPGWAKWAIGGGCAVLLVAAVIVIRKIRKKRQAMLDLEDDDEGV</sequence>
<evidence type="ECO:0000313" key="3">
    <source>
        <dbReference type="EMBL" id="HIR57364.1"/>
    </source>
</evidence>
<comment type="caution">
    <text evidence="3">The sequence shown here is derived from an EMBL/GenBank/DDBJ whole genome shotgun (WGS) entry which is preliminary data.</text>
</comment>
<protein>
    <submittedName>
        <fullName evidence="3">Cell adhesion protein</fullName>
    </submittedName>
</protein>
<dbReference type="PANTHER" id="PTHR35902:SF6">
    <property type="entry name" value="CONSERVED WITHIN P. AEROPHILUM"/>
    <property type="match status" value="1"/>
</dbReference>
<evidence type="ECO:0000256" key="1">
    <source>
        <dbReference type="SAM" id="MobiDB-lite"/>
    </source>
</evidence>
<dbReference type="EMBL" id="DVHF01000080">
    <property type="protein sequence ID" value="HIR57364.1"/>
    <property type="molecule type" value="Genomic_DNA"/>
</dbReference>
<gene>
    <name evidence="3" type="ORF">IAA54_06820</name>
</gene>
<proteinExistence type="predicted"/>
<keyword evidence="2" id="KW-0472">Membrane</keyword>
<accession>A0A9D1DR67</accession>
<reference evidence="3" key="1">
    <citation type="submission" date="2020-10" db="EMBL/GenBank/DDBJ databases">
        <authorList>
            <person name="Gilroy R."/>
        </authorList>
    </citation>
    <scope>NUCLEOTIDE SEQUENCE</scope>
    <source>
        <strain evidence="3">ChiSjej1B19-7085</strain>
    </source>
</reference>
<dbReference type="Gene3D" id="2.60.40.10">
    <property type="entry name" value="Immunoglobulins"/>
    <property type="match status" value="1"/>
</dbReference>
<name>A0A9D1DR67_9FIRM</name>
<dbReference type="InterPro" id="IPR013783">
    <property type="entry name" value="Ig-like_fold"/>
</dbReference>
<evidence type="ECO:0000313" key="4">
    <source>
        <dbReference type="Proteomes" id="UP000886785"/>
    </source>
</evidence>
<keyword evidence="2" id="KW-1133">Transmembrane helix</keyword>
<dbReference type="PANTHER" id="PTHR35902">
    <property type="entry name" value="S-LAYER DOMAIN-LIKE PROTEIN-RELATED"/>
    <property type="match status" value="1"/>
</dbReference>